<gene>
    <name evidence="1" type="ORF">FRX31_027740</name>
</gene>
<organism evidence="1 2">
    <name type="scientific">Thalictrum thalictroides</name>
    <name type="common">Rue-anemone</name>
    <name type="synonym">Anemone thalictroides</name>
    <dbReference type="NCBI Taxonomy" id="46969"/>
    <lineage>
        <taxon>Eukaryota</taxon>
        <taxon>Viridiplantae</taxon>
        <taxon>Streptophyta</taxon>
        <taxon>Embryophyta</taxon>
        <taxon>Tracheophyta</taxon>
        <taxon>Spermatophyta</taxon>
        <taxon>Magnoliopsida</taxon>
        <taxon>Ranunculales</taxon>
        <taxon>Ranunculaceae</taxon>
        <taxon>Thalictroideae</taxon>
        <taxon>Thalictrum</taxon>
    </lineage>
</organism>
<dbReference type="Proteomes" id="UP000554482">
    <property type="component" value="Unassembled WGS sequence"/>
</dbReference>
<name>A0A7J6VCQ2_THATH</name>
<accession>A0A7J6VCQ2</accession>
<evidence type="ECO:0000313" key="1">
    <source>
        <dbReference type="EMBL" id="KAF5182673.1"/>
    </source>
</evidence>
<sequence length="107" mass="11588">MNVDLGTLLDPISISSTGSIVGGPSRPKGHLGRRGLSTLSLVGNFMIGTGYCLEIVDLDPTQKGIVRGFRINDDEVGHQADWSGGDWQLNLPYDWDALVVESKHHCL</sequence>
<comment type="caution">
    <text evidence="1">The sequence shown here is derived from an EMBL/GenBank/DDBJ whole genome shotgun (WGS) entry which is preliminary data.</text>
</comment>
<proteinExistence type="predicted"/>
<dbReference type="AlphaFoldDB" id="A0A7J6VCQ2"/>
<evidence type="ECO:0000313" key="2">
    <source>
        <dbReference type="Proteomes" id="UP000554482"/>
    </source>
</evidence>
<dbReference type="EMBL" id="JABWDY010034437">
    <property type="protein sequence ID" value="KAF5182673.1"/>
    <property type="molecule type" value="Genomic_DNA"/>
</dbReference>
<keyword evidence="2" id="KW-1185">Reference proteome</keyword>
<protein>
    <submittedName>
        <fullName evidence="1">Uncharacterized protein</fullName>
    </submittedName>
</protein>
<reference evidence="1 2" key="1">
    <citation type="submission" date="2020-06" db="EMBL/GenBank/DDBJ databases">
        <title>Transcriptomic and genomic resources for Thalictrum thalictroides and T. hernandezii: Facilitating candidate gene discovery in an emerging model plant lineage.</title>
        <authorList>
            <person name="Arias T."/>
            <person name="Riano-Pachon D.M."/>
            <person name="Di Stilio V.S."/>
        </authorList>
    </citation>
    <scope>NUCLEOTIDE SEQUENCE [LARGE SCALE GENOMIC DNA]</scope>
    <source>
        <strain evidence="2">cv. WT478/WT964</strain>
        <tissue evidence="1">Leaves</tissue>
    </source>
</reference>